<dbReference type="PANTHER" id="PTHR38834:SF3">
    <property type="entry name" value="SOLUTE-BINDING PROTEIN FAMILY 3_N-TERMINAL DOMAIN-CONTAINING PROTEIN"/>
    <property type="match status" value="1"/>
</dbReference>
<organism evidence="1 2">
    <name type="scientific">Roseateles oligotrophus</name>
    <dbReference type="NCBI Taxonomy" id="1769250"/>
    <lineage>
        <taxon>Bacteria</taxon>
        <taxon>Pseudomonadati</taxon>
        <taxon>Pseudomonadota</taxon>
        <taxon>Betaproteobacteria</taxon>
        <taxon>Burkholderiales</taxon>
        <taxon>Sphaerotilaceae</taxon>
        <taxon>Roseateles</taxon>
    </lineage>
</organism>
<name>A0ABT2YBC7_9BURK</name>
<dbReference type="Proteomes" id="UP001209701">
    <property type="component" value="Unassembled WGS sequence"/>
</dbReference>
<proteinExistence type="predicted"/>
<evidence type="ECO:0000313" key="2">
    <source>
        <dbReference type="Proteomes" id="UP001209701"/>
    </source>
</evidence>
<dbReference type="EMBL" id="JAJIRN010000001">
    <property type="protein sequence ID" value="MCV2366932.1"/>
    <property type="molecule type" value="Genomic_DNA"/>
</dbReference>
<comment type="caution">
    <text evidence="1">The sequence shown here is derived from an EMBL/GenBank/DDBJ whole genome shotgun (WGS) entry which is preliminary data.</text>
</comment>
<reference evidence="1 2" key="1">
    <citation type="submission" date="2021-11" db="EMBL/GenBank/DDBJ databases">
        <authorList>
            <person name="Liang Q."/>
            <person name="Mou H."/>
            <person name="Liu Z."/>
        </authorList>
    </citation>
    <scope>NUCLEOTIDE SEQUENCE [LARGE SCALE GENOMIC DNA]</scope>
    <source>
        <strain evidence="1 2">CHU3</strain>
    </source>
</reference>
<accession>A0ABT2YBC7</accession>
<dbReference type="PANTHER" id="PTHR38834">
    <property type="entry name" value="PERIPLASMIC SUBSTRATE BINDING PROTEIN FAMILY 3"/>
    <property type="match status" value="1"/>
</dbReference>
<evidence type="ECO:0000313" key="1">
    <source>
        <dbReference type="EMBL" id="MCV2366932.1"/>
    </source>
</evidence>
<keyword evidence="2" id="KW-1185">Reference proteome</keyword>
<dbReference type="SUPFAM" id="SSF53850">
    <property type="entry name" value="Periplasmic binding protein-like II"/>
    <property type="match status" value="1"/>
</dbReference>
<sequence length="253" mass="28052">MSRGIWRLAFFILAWALLPGLCRAQALQFYTHSIGDQVQVRGEALQGKPHGGKRAFHVEVVRALMADLGYPDAITVVPFARGMKLVQEGSHRALFNVIRTPGRESSFKWVGPLLIDRDWFYESSQSANPLLGIEQARSLAVCVANGTGYEELLARQGFSRFERGVSYETCLRMLKAGRAALMASSEENFRGLLASAGLNAADFRRTPVEAGASPGYIAFSLDTPDAEVQRWSRALEKLRASPLWSQLYVAYHD</sequence>
<protein>
    <submittedName>
        <fullName evidence="1">Transporter substrate-binding domain-containing protein</fullName>
    </submittedName>
</protein>
<dbReference type="RefSeq" id="WP_263569543.1">
    <property type="nucleotide sequence ID" value="NZ_JAJIRN010000001.1"/>
</dbReference>
<gene>
    <name evidence="1" type="ORF">LNV07_02320</name>
</gene>
<dbReference type="Gene3D" id="3.40.190.10">
    <property type="entry name" value="Periplasmic binding protein-like II"/>
    <property type="match status" value="2"/>
</dbReference>